<dbReference type="InterPro" id="IPR043502">
    <property type="entry name" value="DNA/RNA_pol_sf"/>
</dbReference>
<feature type="region of interest" description="Disordered" evidence="2">
    <location>
        <begin position="763"/>
        <end position="805"/>
    </location>
</feature>
<reference evidence="6" key="2">
    <citation type="submission" date="2024-04" db="EMBL/GenBank/DDBJ databases">
        <authorList>
            <person name="Chen Y."/>
            <person name="Shah S."/>
            <person name="Dougan E. K."/>
            <person name="Thang M."/>
            <person name="Chan C."/>
        </authorList>
    </citation>
    <scope>NUCLEOTIDE SEQUENCE [LARGE SCALE GENOMIC DNA]</scope>
</reference>
<protein>
    <submittedName>
        <fullName evidence="7">Retrovirus-related Pol polyprotein from transposon RE1 (Retro element 1) (AtRE1)</fullName>
    </submittedName>
</protein>
<evidence type="ECO:0000313" key="5">
    <source>
        <dbReference type="EMBL" id="CAI3989129.1"/>
    </source>
</evidence>
<feature type="compositionally biased region" description="Basic and acidic residues" evidence="2">
    <location>
        <begin position="134"/>
        <end position="146"/>
    </location>
</feature>
<keyword evidence="8" id="KW-1185">Reference proteome</keyword>
<keyword evidence="3" id="KW-0472">Membrane</keyword>
<dbReference type="InterPro" id="IPR001969">
    <property type="entry name" value="Aspartic_peptidase_AS"/>
</dbReference>
<keyword evidence="3" id="KW-1133">Transmembrane helix</keyword>
<evidence type="ECO:0000256" key="1">
    <source>
        <dbReference type="SAM" id="Coils"/>
    </source>
</evidence>
<gene>
    <name evidence="5" type="ORF">C1SCF055_LOCUS16223</name>
</gene>
<feature type="compositionally biased region" description="Low complexity" evidence="2">
    <location>
        <begin position="1437"/>
        <end position="1447"/>
    </location>
</feature>
<organism evidence="5">
    <name type="scientific">Cladocopium goreaui</name>
    <dbReference type="NCBI Taxonomy" id="2562237"/>
    <lineage>
        <taxon>Eukaryota</taxon>
        <taxon>Sar</taxon>
        <taxon>Alveolata</taxon>
        <taxon>Dinophyceae</taxon>
        <taxon>Suessiales</taxon>
        <taxon>Symbiodiniaceae</taxon>
        <taxon>Cladocopium</taxon>
    </lineage>
</organism>
<evidence type="ECO:0000313" key="8">
    <source>
        <dbReference type="Proteomes" id="UP001152797"/>
    </source>
</evidence>
<dbReference type="SUPFAM" id="SSF56672">
    <property type="entry name" value="DNA/RNA polymerases"/>
    <property type="match status" value="1"/>
</dbReference>
<dbReference type="PROSITE" id="PS00141">
    <property type="entry name" value="ASP_PROTEASE"/>
    <property type="match status" value="1"/>
</dbReference>
<evidence type="ECO:0000256" key="3">
    <source>
        <dbReference type="SAM" id="Phobius"/>
    </source>
</evidence>
<evidence type="ECO:0000313" key="7">
    <source>
        <dbReference type="EMBL" id="CAL4776441.1"/>
    </source>
</evidence>
<feature type="compositionally biased region" description="Basic and acidic residues" evidence="2">
    <location>
        <begin position="786"/>
        <end position="805"/>
    </location>
</feature>
<dbReference type="GO" id="GO:0004190">
    <property type="term" value="F:aspartic-type endopeptidase activity"/>
    <property type="evidence" value="ECO:0007669"/>
    <property type="project" value="InterPro"/>
</dbReference>
<comment type="caution">
    <text evidence="5">The sequence shown here is derived from an EMBL/GenBank/DDBJ whole genome shotgun (WGS) entry which is preliminary data.</text>
</comment>
<feature type="compositionally biased region" description="Basic and acidic residues" evidence="2">
    <location>
        <begin position="1364"/>
        <end position="1380"/>
    </location>
</feature>
<dbReference type="Gene3D" id="2.40.70.10">
    <property type="entry name" value="Acid Proteases"/>
    <property type="match status" value="1"/>
</dbReference>
<feature type="region of interest" description="Disordered" evidence="2">
    <location>
        <begin position="134"/>
        <end position="232"/>
    </location>
</feature>
<dbReference type="EMBL" id="CAMXCT010001335">
    <property type="protein sequence ID" value="CAI3989129.1"/>
    <property type="molecule type" value="Genomic_DNA"/>
</dbReference>
<feature type="region of interest" description="Disordered" evidence="2">
    <location>
        <begin position="1418"/>
        <end position="1455"/>
    </location>
</feature>
<evidence type="ECO:0000313" key="6">
    <source>
        <dbReference type="EMBL" id="CAL1142504.1"/>
    </source>
</evidence>
<evidence type="ECO:0000259" key="4">
    <source>
        <dbReference type="Pfam" id="PF07727"/>
    </source>
</evidence>
<dbReference type="GO" id="GO:0006508">
    <property type="term" value="P:proteolysis"/>
    <property type="evidence" value="ECO:0007669"/>
    <property type="project" value="InterPro"/>
</dbReference>
<feature type="transmembrane region" description="Helical" evidence="3">
    <location>
        <begin position="2075"/>
        <end position="2099"/>
    </location>
</feature>
<name>A0A9P1CCG1_9DINO</name>
<feature type="compositionally biased region" description="Polar residues" evidence="2">
    <location>
        <begin position="147"/>
        <end position="165"/>
    </location>
</feature>
<feature type="compositionally biased region" description="Basic residues" evidence="2">
    <location>
        <begin position="771"/>
        <end position="785"/>
    </location>
</feature>
<feature type="compositionally biased region" description="Low complexity" evidence="2">
    <location>
        <begin position="930"/>
        <end position="939"/>
    </location>
</feature>
<dbReference type="EMBL" id="CAMXCT030001335">
    <property type="protein sequence ID" value="CAL4776441.1"/>
    <property type="molecule type" value="Genomic_DNA"/>
</dbReference>
<dbReference type="InterPro" id="IPR021109">
    <property type="entry name" value="Peptidase_aspartic_dom_sf"/>
</dbReference>
<reference evidence="5" key="1">
    <citation type="submission" date="2022-10" db="EMBL/GenBank/DDBJ databases">
        <authorList>
            <person name="Chen Y."/>
            <person name="Dougan E. K."/>
            <person name="Chan C."/>
            <person name="Rhodes N."/>
            <person name="Thang M."/>
        </authorList>
    </citation>
    <scope>NUCLEOTIDE SEQUENCE</scope>
</reference>
<dbReference type="OrthoDB" id="423755at2759"/>
<feature type="domain" description="Reverse transcriptase Ty1/copia-type" evidence="4">
    <location>
        <begin position="1598"/>
        <end position="1772"/>
    </location>
</feature>
<sequence length="2121" mass="237901">MATVTERKEQVATWNGDPVLWQDYVKRVRLQYERTPVKKRSLLGAELASRLTGRAWDVASADLDHQRLQKPDGPAYLLQFLEQKLGKGPIPDSGQRLEDFFVRLRRSPGQSMAEWSTQLRESYRRLQIALARQRFERTGTTDDPRKTSTSQVSTRGAGDLQSTPETQRRRSDVTSPQHRTEIPPPRTIWEDDQHDEEPRPAGAPVDPEPHEPNVQGEYEQLPASEPSERSWQRRWTDDEWRDWRRQQRRWHHGRGRYDSSDEEDHEDFPEFQWEQFDFASVEVLPPEILGWLLLRRSGLPSSARLSVLSSINNNLDLDTMERAMRDQEEELLQAEAQRQQHGGFRGRRSYWVEEDSQWGLLADLEAEELDENSILWCGSELPEEVYASSPKASACTASSDSWTTQLPSGQELHWEWCDDDFYALDPADGCYWSCAETKDWMDAYTNFTDKMRIPPSTALVITGVASYEAEAEGGDESTAWATLSAEYPGHAILDSGATDSIGSLEALQQLMDIRFAKFGHEDVHVYEQNKKFRFGNGQTQRAESFVEIPQFVGGKPVHLGIHTLDAPGVPLLISIQTLTKLEAVVDFGHDVMRLHGVDEESWIPLVRGRNGHLLLDLTKDWFHSGMDLKSDDQSGGAYKGAFAAEAADEVVSQHACSSLPLLHVHGPPPLHPEQLTSDVMSTLVFGHGEAEHEVEKEASQQVSSEEILTAEPISECELMTEEEYRRAKLESKTADESASAGVDSGSSMHRVLPALIAISSEGTNTTATTKAKAKSQQKKPTKSKKDRTPSPEKYDYQRAEGPDMRDGRAQGYPCFGQHVAMAEGRGSLSGRNKHGRWTVCSQCRLRIQYVPAYGATGAHRQAGPLGPDSATVVSMVKGKIEEDPLEKEKLNSKPCSSLAAEVSLRQRLEKLEADRKKKPPQLRPGENSKAAPSTPPATAQGYVTKVTKKAVKRESEKTAEKAEEAMEEQVEDVNHLYEELQADGSKVYLMELCCPPDSRLAQTFIQRKKGAIRVGLPAIDVSTKKGIQEVESMLEKWRPELLWISLPCGPYSPIQTLFNESTPEKKEKSMARKHQAKRLIHHGIRAARFQLSLGGDIAWEWPRDNGGWNLPRVRELWDELRSKDRLFVAKIDGCSYGLKSSRGNPIKKPWKVNTTLAPLAIGLERRCPGHEHHDECLGGKEARLSGFYPQAMCDVIYRVLMECSRGKVHSISPVFGTEDFDDIQREIREPLDEKEKKPGKVAPQDWASVQCSSGEHTATSWRTSGSPGIGSSMSMNLKLRVRAQQAFLKQQSFEAITRAANAKTRKALVFLPGDVVYFKRIKPPAQPQAQVIAESSEAATASWTFHSLVQTLYKGQYEILDDHTFPEDSSERTSATERRSRSLARAPPTPRRASSIPARDSAITPRREMEMTLQELAETHKKKQKVTRPSPSPSTPMPSSMPSTPTPAVASDGVGGTDISLQEYLRNPAYDPPAQAVQPKSRSMGELFEQPLFKRQKQALGEADDSALFATSFFNSQHELRCEKLACTIDLDLPTKSSEWRRLRRSPEAFYVKKVKGAEVKWHALSDDQKVAFDKAKQTEVSQWLSAAAVKRVFGPVPKDRLVKMRWVLTYKESGAAKGRIVLIGYQDPDLASLTTAAPTMSQRTRQLALQFSSVKGWRTLKADVKAAFLQGTASEQQRNLFAIPVPELASALGCQPGEAVQVLKSCYGLVNAPSSWFLCVKETLASLSFVQSKTDPCLWFFQKQVSDSEAVTLGYICSHVDDFLISGDEQSEEWMNALQSFYDRFKWSPWECNTYTHCGIRIREDVTFVMWSDAALANRRDLSSTGGFVLAATNQSMLRGDLAPLSLISWRSAKLQRKARSSLAAEAQALSEADQELMYTRLQWSEFCGFPIDLKDTASSVSRIKGAVVIDAKALFDVLQKKDLNSAGGGLRDKFSFLEVLCLLESLEKHQTDVKWVHSEIQLADALTKPLPHGVLQKVLIEGKWRLTFDPNFVSSKRLRKQRNCTEGNMVISGTSLGRVSLSSSQPQAHHDYGQKDGLHSHRLHRMEIGYVLKLRMFPFETVNGKFREVYSRWIFMFGFLMISLPLCCLCCAVCAFFRIRKKDRGAPAPAEQPPQPAEV</sequence>
<feature type="coiled-coil region" evidence="1">
    <location>
        <begin position="948"/>
        <end position="983"/>
    </location>
</feature>
<dbReference type="EMBL" id="CAMXCT020001335">
    <property type="protein sequence ID" value="CAL1142504.1"/>
    <property type="molecule type" value="Genomic_DNA"/>
</dbReference>
<dbReference type="Pfam" id="PF07727">
    <property type="entry name" value="RVT_2"/>
    <property type="match status" value="1"/>
</dbReference>
<keyword evidence="3" id="KW-0812">Transmembrane</keyword>
<feature type="region of interest" description="Disordered" evidence="2">
    <location>
        <begin position="1364"/>
        <end position="1406"/>
    </location>
</feature>
<feature type="compositionally biased region" description="Basic and acidic residues" evidence="2">
    <location>
        <begin position="188"/>
        <end position="199"/>
    </location>
</feature>
<dbReference type="Proteomes" id="UP001152797">
    <property type="component" value="Unassembled WGS sequence"/>
</dbReference>
<dbReference type="InterPro" id="IPR013103">
    <property type="entry name" value="RVT_2"/>
</dbReference>
<feature type="region of interest" description="Disordered" evidence="2">
    <location>
        <begin position="911"/>
        <end position="941"/>
    </location>
</feature>
<feature type="region of interest" description="Disordered" evidence="2">
    <location>
        <begin position="727"/>
        <end position="746"/>
    </location>
</feature>
<accession>A0A9P1CCG1</accession>
<evidence type="ECO:0000256" key="2">
    <source>
        <dbReference type="SAM" id="MobiDB-lite"/>
    </source>
</evidence>
<proteinExistence type="predicted"/>
<keyword evidence="1" id="KW-0175">Coiled coil</keyword>